<gene>
    <name evidence="1" type="ORF">M8818_005172</name>
</gene>
<keyword evidence="2" id="KW-1185">Reference proteome</keyword>
<comment type="caution">
    <text evidence="1">The sequence shown here is derived from an EMBL/GenBank/DDBJ whole genome shotgun (WGS) entry which is preliminary data.</text>
</comment>
<proteinExistence type="predicted"/>
<reference evidence="1" key="1">
    <citation type="submission" date="2024-02" db="EMBL/GenBank/DDBJ databases">
        <title>Metagenome Assembled Genome of Zalaria obscura JY119.</title>
        <authorList>
            <person name="Vighnesh L."/>
            <person name="Jagadeeshwari U."/>
            <person name="Venkata Ramana C."/>
            <person name="Sasikala C."/>
        </authorList>
    </citation>
    <scope>NUCLEOTIDE SEQUENCE</scope>
    <source>
        <strain evidence="1">JY119</strain>
    </source>
</reference>
<name>A0ACC3S9M6_9PEZI</name>
<accession>A0ACC3S9M6</accession>
<evidence type="ECO:0000313" key="2">
    <source>
        <dbReference type="Proteomes" id="UP001320706"/>
    </source>
</evidence>
<protein>
    <submittedName>
        <fullName evidence="1">Uncharacterized protein</fullName>
    </submittedName>
</protein>
<evidence type="ECO:0000313" key="1">
    <source>
        <dbReference type="EMBL" id="KAK8204327.1"/>
    </source>
</evidence>
<dbReference type="EMBL" id="JAMKPW020000028">
    <property type="protein sequence ID" value="KAK8204327.1"/>
    <property type="molecule type" value="Genomic_DNA"/>
</dbReference>
<dbReference type="Proteomes" id="UP001320706">
    <property type="component" value="Unassembled WGS sequence"/>
</dbReference>
<organism evidence="1 2">
    <name type="scientific">Zalaria obscura</name>
    <dbReference type="NCBI Taxonomy" id="2024903"/>
    <lineage>
        <taxon>Eukaryota</taxon>
        <taxon>Fungi</taxon>
        <taxon>Dikarya</taxon>
        <taxon>Ascomycota</taxon>
        <taxon>Pezizomycotina</taxon>
        <taxon>Dothideomycetes</taxon>
        <taxon>Dothideomycetidae</taxon>
        <taxon>Dothideales</taxon>
        <taxon>Zalariaceae</taxon>
        <taxon>Zalaria</taxon>
    </lineage>
</organism>
<sequence>MKPVMTPTTPLEAGVEMFERGQRQSLFAQKAEISRPRSEATEFPETDFEDDDDDDGSSFEEDYSPKGSFESSRYDSRRRSETTISSYDEAPTPSTDSSRPFEIRFKPVEGPKGPHLFRASQSSVDFSLDFALQMSPLLPKEQPPRTETAFTEQTVTPVTQSLQQQSMPSMDSVLTGSPSHDVRQWSTEQVISWMYQYGIEAQIIQRFEDHDINGNVLMDLQFDNLKELDIHQFGKRHQIWNAISSLRGGEGRMSPAPTPFQDISRPCTSTRSKSDGDVPRSACPDTPIDNLATPISAAGGLKKRRARKNKPPNDIVTPAESVSIVAVEQLMPKPHVCQKGENCAKWRKQQRLIARIQAENGWPISPTNGGHIMISGNPGNASTAENHLPNVHRDPESYRPVSVAVPSVVASSDVLGPGSMPEFGLNENVLQRVEHRDAQENVKQFLNLQHMYEEPAEEPATPPLEMFPPEHHEMFPSQHQQAFPSLQPPRSTPGPHEGLKSLPKLSIPRSASANPYMGTQSARIMSPAHRFNTGFAPSRSATASPGTVYRLGTPASEMDIPVTAIPLGPISRDTSQSVPPNMQYRDPSLHLPPPTRSASRAARRPSAALPLPALAEDRVFSPASDPNQTYIDAGPHAALPRPREDSARYGASVTHAGWMKKRRNKLLRHEWTDAHFRLKGTQLAMHASARLSAAPTDVLDVDEYAVACSSGASNNKITAALRSCSLMKKGKEKGGVEDPAAFAFQLVPQPAEKRMRVEGKTHHFAVRTGEERIDWMRELMLAKALRQKEAGYAVEVNGERA</sequence>